<sequence length="711" mass="78338">MSVDLLANASRKARDLEDENLCAALQLAEGDERWNALLCPPLDPAKCGTDVQLFDERHVMCPDLYLATLSGSINRVNELLGLTNETTTINDASPDVQVVFEDTPENQLGGKFHGDGLCTLQEVTAGKNTMLHIAAEQGHVELVKLLFRMDYTLLTSENSSHQTPLHLAARAGNHGIISLIVFLAQQSPIGVYEVLTKRSIHGDTVLHEAVRNGHERAVQVFMTAAPALSAEVNNASISPLYLAVVRKSVGVVNALLEYKHASAAGPKKQNALHAAVLGNPDITSMLLHWRPELAYERDDDSGSIPLHYAASDGDVDVVQEILDRASSAVYIQDKEGWSPLHVAARMCHYSVIELMINRCSDSVELRDNEGRNFLHIVALHGGRISSSLKNVLYHHGSKKLAKPGNKINLDHRHCLEKIVHERDNNGNTPLHCASMNGSSDMIKELIKLGADETLINNDGKTALDYSISQGSVFLMAHSTIALVNRGATFGPQRQDKLDHWKSEGIIEKLSKNLIVVCILIATVALSAAFNVPGSYSGDGIANLRLKKQYNIFIVFDTLAMSASMTAVMLLVVGKAVTERAARICFAISLNLLWICLFTMELAFVLAVSVALGNGKYATKTLVCFLPMVFFTSTIIVTTLYCFPKPWTVYKFLMVSKDQQTRRQIEIQRPTLTTYIRISSLFVILNIFFYLTIIGFLWYAGNLSYSISQHDI</sequence>
<dbReference type="SUPFAM" id="SSF48403">
    <property type="entry name" value="Ankyrin repeat"/>
    <property type="match status" value="1"/>
</dbReference>
<dbReference type="GO" id="GO:0005886">
    <property type="term" value="C:plasma membrane"/>
    <property type="evidence" value="ECO:0007669"/>
    <property type="project" value="TreeGrafter"/>
</dbReference>
<feature type="transmembrane region" description="Helical" evidence="8">
    <location>
        <begin position="616"/>
        <end position="642"/>
    </location>
</feature>
<protein>
    <recommendedName>
        <fullName evidence="9">PGG domain-containing protein</fullName>
    </recommendedName>
</protein>
<feature type="repeat" description="ANK" evidence="7">
    <location>
        <begin position="335"/>
        <end position="361"/>
    </location>
</feature>
<evidence type="ECO:0000313" key="10">
    <source>
        <dbReference type="EMBL" id="KAJ3690588.1"/>
    </source>
</evidence>
<keyword evidence="4 8" id="KW-1133">Transmembrane helix</keyword>
<evidence type="ECO:0000256" key="3">
    <source>
        <dbReference type="ARBA" id="ARBA00022737"/>
    </source>
</evidence>
<feature type="transmembrane region" description="Helical" evidence="8">
    <location>
        <begin position="551"/>
        <end position="572"/>
    </location>
</feature>
<evidence type="ECO:0000259" key="9">
    <source>
        <dbReference type="Pfam" id="PF13962"/>
    </source>
</evidence>
<dbReference type="PANTHER" id="PTHR24186:SF41">
    <property type="entry name" value="PGG DOMAIN-CONTAINING PROTEIN"/>
    <property type="match status" value="1"/>
</dbReference>
<organism evidence="10 11">
    <name type="scientific">Rhynchospora tenuis</name>
    <dbReference type="NCBI Taxonomy" id="198213"/>
    <lineage>
        <taxon>Eukaryota</taxon>
        <taxon>Viridiplantae</taxon>
        <taxon>Streptophyta</taxon>
        <taxon>Embryophyta</taxon>
        <taxon>Tracheophyta</taxon>
        <taxon>Spermatophyta</taxon>
        <taxon>Magnoliopsida</taxon>
        <taxon>Liliopsida</taxon>
        <taxon>Poales</taxon>
        <taxon>Cyperaceae</taxon>
        <taxon>Cyperoideae</taxon>
        <taxon>Rhynchosporeae</taxon>
        <taxon>Rhynchospora</taxon>
    </lineage>
</organism>
<keyword evidence="6 8" id="KW-0472">Membrane</keyword>
<keyword evidence="3" id="KW-0677">Repeat</keyword>
<name>A0AAD6EN61_9POAL</name>
<evidence type="ECO:0000313" key="11">
    <source>
        <dbReference type="Proteomes" id="UP001210211"/>
    </source>
</evidence>
<dbReference type="EMBL" id="JAMRDG010000002">
    <property type="protein sequence ID" value="KAJ3690588.1"/>
    <property type="molecule type" value="Genomic_DNA"/>
</dbReference>
<dbReference type="Pfam" id="PF12796">
    <property type="entry name" value="Ank_2"/>
    <property type="match status" value="4"/>
</dbReference>
<evidence type="ECO:0000256" key="7">
    <source>
        <dbReference type="PROSITE-ProRule" id="PRU00023"/>
    </source>
</evidence>
<accession>A0AAD6EN61</accession>
<feature type="repeat" description="ANK" evidence="7">
    <location>
        <begin position="301"/>
        <end position="333"/>
    </location>
</feature>
<comment type="subcellular location">
    <subcellularLocation>
        <location evidence="1">Membrane</location>
        <topology evidence="1">Multi-pass membrane protein</topology>
    </subcellularLocation>
</comment>
<dbReference type="PROSITE" id="PS50088">
    <property type="entry name" value="ANK_REPEAT"/>
    <property type="match status" value="4"/>
</dbReference>
<feature type="transmembrane region" description="Helical" evidence="8">
    <location>
        <begin position="584"/>
        <end position="610"/>
    </location>
</feature>
<gene>
    <name evidence="10" type="ORF">LUZ61_019752</name>
</gene>
<dbReference type="AlphaFoldDB" id="A0AAD6EN61"/>
<dbReference type="PANTHER" id="PTHR24186">
    <property type="entry name" value="PROTEIN PHOSPHATASE 1 REGULATORY SUBUNIT"/>
    <property type="match status" value="1"/>
</dbReference>
<evidence type="ECO:0000256" key="4">
    <source>
        <dbReference type="ARBA" id="ARBA00022989"/>
    </source>
</evidence>
<feature type="transmembrane region" description="Helical" evidence="8">
    <location>
        <begin position="513"/>
        <end position="531"/>
    </location>
</feature>
<feature type="repeat" description="ANK" evidence="7">
    <location>
        <begin position="126"/>
        <end position="158"/>
    </location>
</feature>
<feature type="transmembrane region" description="Helical" evidence="8">
    <location>
        <begin position="677"/>
        <end position="699"/>
    </location>
</feature>
<feature type="repeat" description="ANK" evidence="7">
    <location>
        <begin position="425"/>
        <end position="457"/>
    </location>
</feature>
<dbReference type="Proteomes" id="UP001210211">
    <property type="component" value="Unassembled WGS sequence"/>
</dbReference>
<reference evidence="10 11" key="1">
    <citation type="journal article" date="2022" name="Cell">
        <title>Repeat-based holocentromeres influence genome architecture and karyotype evolution.</title>
        <authorList>
            <person name="Hofstatter P.G."/>
            <person name="Thangavel G."/>
            <person name="Lux T."/>
            <person name="Neumann P."/>
            <person name="Vondrak T."/>
            <person name="Novak P."/>
            <person name="Zhang M."/>
            <person name="Costa L."/>
            <person name="Castellani M."/>
            <person name="Scott A."/>
            <person name="Toegelov H."/>
            <person name="Fuchs J."/>
            <person name="Mata-Sucre Y."/>
            <person name="Dias Y."/>
            <person name="Vanzela A.L.L."/>
            <person name="Huettel B."/>
            <person name="Almeida C.C.S."/>
            <person name="Simkova H."/>
            <person name="Souza G."/>
            <person name="Pedrosa-Harand A."/>
            <person name="Macas J."/>
            <person name="Mayer K.F.X."/>
            <person name="Houben A."/>
            <person name="Marques A."/>
        </authorList>
    </citation>
    <scope>NUCLEOTIDE SEQUENCE [LARGE SCALE GENOMIC DNA]</scope>
    <source>
        <strain evidence="10">RhyTen1mFocal</strain>
    </source>
</reference>
<dbReference type="InterPro" id="IPR036770">
    <property type="entry name" value="Ankyrin_rpt-contain_sf"/>
</dbReference>
<dbReference type="PROSITE" id="PS50297">
    <property type="entry name" value="ANK_REP_REGION"/>
    <property type="match status" value="4"/>
</dbReference>
<evidence type="ECO:0000256" key="6">
    <source>
        <dbReference type="ARBA" id="ARBA00023136"/>
    </source>
</evidence>
<evidence type="ECO:0000256" key="8">
    <source>
        <dbReference type="SAM" id="Phobius"/>
    </source>
</evidence>
<evidence type="ECO:0000256" key="1">
    <source>
        <dbReference type="ARBA" id="ARBA00004141"/>
    </source>
</evidence>
<proteinExistence type="predicted"/>
<dbReference type="Gene3D" id="1.25.40.20">
    <property type="entry name" value="Ankyrin repeat-containing domain"/>
    <property type="match status" value="2"/>
</dbReference>
<keyword evidence="11" id="KW-1185">Reference proteome</keyword>
<dbReference type="Pfam" id="PF13962">
    <property type="entry name" value="PGG"/>
    <property type="match status" value="1"/>
</dbReference>
<dbReference type="SMART" id="SM00248">
    <property type="entry name" value="ANK"/>
    <property type="match status" value="9"/>
</dbReference>
<keyword evidence="5 7" id="KW-0040">ANK repeat</keyword>
<evidence type="ECO:0000256" key="5">
    <source>
        <dbReference type="ARBA" id="ARBA00023043"/>
    </source>
</evidence>
<keyword evidence="2 8" id="KW-0812">Transmembrane</keyword>
<feature type="domain" description="PGG" evidence="9">
    <location>
        <begin position="506"/>
        <end position="609"/>
    </location>
</feature>
<evidence type="ECO:0000256" key="2">
    <source>
        <dbReference type="ARBA" id="ARBA00022692"/>
    </source>
</evidence>
<dbReference type="InterPro" id="IPR002110">
    <property type="entry name" value="Ankyrin_rpt"/>
</dbReference>
<comment type="caution">
    <text evidence="10">The sequence shown here is derived from an EMBL/GenBank/DDBJ whole genome shotgun (WGS) entry which is preliminary data.</text>
</comment>
<dbReference type="InterPro" id="IPR026961">
    <property type="entry name" value="PGG_dom"/>
</dbReference>